<comment type="catalytic activity">
    <reaction evidence="10">
        <text>nicotinate beta-D-ribonucleotide + CO2 + diphosphate = quinolinate + 5-phospho-alpha-D-ribose 1-diphosphate + 2 H(+)</text>
        <dbReference type="Rhea" id="RHEA:12733"/>
        <dbReference type="ChEBI" id="CHEBI:15378"/>
        <dbReference type="ChEBI" id="CHEBI:16526"/>
        <dbReference type="ChEBI" id="CHEBI:29959"/>
        <dbReference type="ChEBI" id="CHEBI:33019"/>
        <dbReference type="ChEBI" id="CHEBI:57502"/>
        <dbReference type="ChEBI" id="CHEBI:58017"/>
        <dbReference type="EC" id="2.4.2.19"/>
    </reaction>
</comment>
<evidence type="ECO:0000256" key="2">
    <source>
        <dbReference type="ARBA" id="ARBA00004893"/>
    </source>
</evidence>
<dbReference type="FunFam" id="3.90.1170.20:FF:000001">
    <property type="entry name" value="Nicotinate-nucleotide diphosphorylase (Carboxylating)"/>
    <property type="match status" value="1"/>
</dbReference>
<accession>H5SLE9</accession>
<evidence type="ECO:0000313" key="14">
    <source>
        <dbReference type="EMBL" id="BAL56985.1"/>
    </source>
</evidence>
<keyword evidence="8" id="KW-0808">Transferase</keyword>
<dbReference type="InterPro" id="IPR022412">
    <property type="entry name" value="Quinolinate_PRibosylTrfase_N"/>
</dbReference>
<comment type="subunit">
    <text evidence="4">Hexamer formed by 3 homodimers.</text>
</comment>
<dbReference type="SUPFAM" id="SSF54675">
    <property type="entry name" value="Nicotinate/Quinolinate PRTase N-terminal domain-like"/>
    <property type="match status" value="1"/>
</dbReference>
<dbReference type="InterPro" id="IPR027277">
    <property type="entry name" value="NadC/ModD"/>
</dbReference>
<comment type="function">
    <text evidence="1">Involved in the catabolism of quinolinic acid (QA).</text>
</comment>
<keyword evidence="6" id="KW-0662">Pyridine nucleotide biosynthesis</keyword>
<comment type="similarity">
    <text evidence="3">Belongs to the NadC/ModD family.</text>
</comment>
<evidence type="ECO:0000256" key="6">
    <source>
        <dbReference type="ARBA" id="ARBA00022642"/>
    </source>
</evidence>
<dbReference type="NCBIfam" id="TIGR00078">
    <property type="entry name" value="nadC"/>
    <property type="match status" value="1"/>
</dbReference>
<dbReference type="GO" id="GO:0004514">
    <property type="term" value="F:nicotinate-nucleotide diphosphorylase (carboxylating) activity"/>
    <property type="evidence" value="ECO:0007669"/>
    <property type="project" value="UniProtKB-EC"/>
</dbReference>
<evidence type="ECO:0000256" key="1">
    <source>
        <dbReference type="ARBA" id="ARBA00003237"/>
    </source>
</evidence>
<dbReference type="InterPro" id="IPR002638">
    <property type="entry name" value="Quinolinate_PRibosylTrfase_C"/>
</dbReference>
<reference evidence="14" key="1">
    <citation type="journal article" date="2005" name="Environ. Microbiol.">
        <title>Genetic and functional properties of uncultivated thermophilic crenarchaeotes from a subsurface gold mine as revealed by analysis of genome fragments.</title>
        <authorList>
            <person name="Nunoura T."/>
            <person name="Hirayama H."/>
            <person name="Takami H."/>
            <person name="Oida H."/>
            <person name="Nishi S."/>
            <person name="Shimamura S."/>
            <person name="Suzuki Y."/>
            <person name="Inagaki F."/>
            <person name="Takai K."/>
            <person name="Nealson K.H."/>
            <person name="Horikoshi K."/>
        </authorList>
    </citation>
    <scope>NUCLEOTIDE SEQUENCE</scope>
</reference>
<dbReference type="Gene3D" id="3.90.1170.20">
    <property type="entry name" value="Quinolinate phosphoribosyl transferase, N-terminal domain"/>
    <property type="match status" value="1"/>
</dbReference>
<feature type="domain" description="Quinolinate phosphoribosyl transferase C-terminal" evidence="12">
    <location>
        <begin position="112"/>
        <end position="281"/>
    </location>
</feature>
<dbReference type="PANTHER" id="PTHR32179">
    <property type="entry name" value="NICOTINATE-NUCLEOTIDE PYROPHOSPHORYLASE [CARBOXYLATING]"/>
    <property type="match status" value="1"/>
</dbReference>
<dbReference type="Pfam" id="PF01729">
    <property type="entry name" value="QRPTase_C"/>
    <property type="match status" value="1"/>
</dbReference>
<dbReference type="InterPro" id="IPR004393">
    <property type="entry name" value="NadC"/>
</dbReference>
<evidence type="ECO:0000256" key="11">
    <source>
        <dbReference type="ARBA" id="ARBA00069173"/>
    </source>
</evidence>
<feature type="domain" description="Quinolinate phosphoribosyl transferase N-terminal" evidence="13">
    <location>
        <begin position="25"/>
        <end position="110"/>
    </location>
</feature>
<evidence type="ECO:0000256" key="10">
    <source>
        <dbReference type="ARBA" id="ARBA00047445"/>
    </source>
</evidence>
<dbReference type="InterPro" id="IPR036068">
    <property type="entry name" value="Nicotinate_pribotase-like_C"/>
</dbReference>
<proteinExistence type="inferred from homology"/>
<dbReference type="PANTHER" id="PTHR32179:SF3">
    <property type="entry name" value="NICOTINATE-NUCLEOTIDE PYROPHOSPHORYLASE [CARBOXYLATING]"/>
    <property type="match status" value="1"/>
</dbReference>
<dbReference type="EMBL" id="AP011763">
    <property type="protein sequence ID" value="BAL56985.1"/>
    <property type="molecule type" value="Genomic_DNA"/>
</dbReference>
<evidence type="ECO:0000256" key="8">
    <source>
        <dbReference type="ARBA" id="ARBA00022679"/>
    </source>
</evidence>
<protein>
    <recommendedName>
        <fullName evidence="11">Probable nicotinate-nucleotide pyrophosphorylase [carboxylating]</fullName>
        <ecNumber evidence="5">2.4.2.19</ecNumber>
    </recommendedName>
    <alternativeName>
        <fullName evidence="9">Quinolinate phosphoribosyltransferase [decarboxylating]</fullName>
    </alternativeName>
</protein>
<dbReference type="EC" id="2.4.2.19" evidence="5"/>
<evidence type="ECO:0000259" key="12">
    <source>
        <dbReference type="Pfam" id="PF01729"/>
    </source>
</evidence>
<dbReference type="Gene3D" id="3.20.20.70">
    <property type="entry name" value="Aldolase class I"/>
    <property type="match status" value="1"/>
</dbReference>
<dbReference type="FunFam" id="3.20.20.70:FF:000030">
    <property type="entry name" value="Nicotinate-nucleotide pyrophosphorylase, carboxylating"/>
    <property type="match status" value="1"/>
</dbReference>
<evidence type="ECO:0000256" key="7">
    <source>
        <dbReference type="ARBA" id="ARBA00022676"/>
    </source>
</evidence>
<evidence type="ECO:0000259" key="13">
    <source>
        <dbReference type="Pfam" id="PF02749"/>
    </source>
</evidence>
<name>H5SLE9_9ZZZZ</name>
<keyword evidence="7" id="KW-0328">Glycosyltransferase</keyword>
<dbReference type="UniPathway" id="UPA00253">
    <property type="reaction ID" value="UER00331"/>
</dbReference>
<comment type="pathway">
    <text evidence="2">Cofactor biosynthesis; NAD(+) biosynthesis; nicotinate D-ribonucleotide from quinolinate: step 1/1.</text>
</comment>
<dbReference type="InterPro" id="IPR013785">
    <property type="entry name" value="Aldolase_TIM"/>
</dbReference>
<dbReference type="CDD" id="cd01572">
    <property type="entry name" value="QPRTase"/>
    <property type="match status" value="1"/>
</dbReference>
<dbReference type="InterPro" id="IPR037128">
    <property type="entry name" value="Quinolinate_PRibosylTase_N_sf"/>
</dbReference>
<dbReference type="Pfam" id="PF02749">
    <property type="entry name" value="QRPTase_N"/>
    <property type="match status" value="1"/>
</dbReference>
<gene>
    <name evidence="14" type="ORF">HGMM_F46A05C24</name>
</gene>
<dbReference type="GO" id="GO:0009435">
    <property type="term" value="P:NAD+ biosynthetic process"/>
    <property type="evidence" value="ECO:0007669"/>
    <property type="project" value="UniProtKB-UniPathway"/>
</dbReference>
<dbReference type="AlphaFoldDB" id="H5SLE9"/>
<evidence type="ECO:0000256" key="5">
    <source>
        <dbReference type="ARBA" id="ARBA00011944"/>
    </source>
</evidence>
<sequence>MWPLNLPEVQDLIRRAVQEDLCLGDPTTDCLVPPDLRGEGIIFAKKEGVLCGVEVALAVFRQIDPQVQGAIRAWDGERLRPGQKILEVRGAVASLLKGERTALNFLQHLSGIATGTAQLVEAVRGTRAVIVDTRKTIPGLRLLEKYAVRIGGGRNHRMNLGDGILIKDNHLAVLRSQGLTVRDAVQRARRYAPHTLRVEVEVTTLEEVQEALEAGADLILLDNMSLEEMRQAVRLVNGRALLEASGGITLETVRAVAETGVDIISSGALTHSAKALDISMDIAVAPGPTPH</sequence>
<reference evidence="14" key="2">
    <citation type="journal article" date="2012" name="PLoS ONE">
        <title>A Deeply Branching Thermophilic Bacterium with an Ancient Acetyl-CoA Pathway Dominates a Subsurface Ecosystem.</title>
        <authorList>
            <person name="Takami H."/>
            <person name="Noguchi H."/>
            <person name="Takaki Y."/>
            <person name="Uchiyama I."/>
            <person name="Toyoda A."/>
            <person name="Nishi S."/>
            <person name="Chee G.-J."/>
            <person name="Arai W."/>
            <person name="Nunoura T."/>
            <person name="Itoh T."/>
            <person name="Hattori M."/>
            <person name="Takai K."/>
        </authorList>
    </citation>
    <scope>NUCLEOTIDE SEQUENCE</scope>
</reference>
<dbReference type="GO" id="GO:0034213">
    <property type="term" value="P:quinolinate catabolic process"/>
    <property type="evidence" value="ECO:0007669"/>
    <property type="project" value="TreeGrafter"/>
</dbReference>
<dbReference type="SUPFAM" id="SSF51690">
    <property type="entry name" value="Nicotinate/Quinolinate PRTase C-terminal domain-like"/>
    <property type="match status" value="1"/>
</dbReference>
<evidence type="ECO:0000256" key="4">
    <source>
        <dbReference type="ARBA" id="ARBA00011218"/>
    </source>
</evidence>
<dbReference type="PIRSF" id="PIRSF006250">
    <property type="entry name" value="NadC_ModD"/>
    <property type="match status" value="1"/>
</dbReference>
<evidence type="ECO:0000256" key="3">
    <source>
        <dbReference type="ARBA" id="ARBA00009400"/>
    </source>
</evidence>
<organism evidence="14">
    <name type="scientific">uncultured prokaryote</name>
    <dbReference type="NCBI Taxonomy" id="198431"/>
    <lineage>
        <taxon>unclassified sequences</taxon>
        <taxon>environmental samples</taxon>
    </lineage>
</organism>
<evidence type="ECO:0000256" key="9">
    <source>
        <dbReference type="ARBA" id="ARBA00033102"/>
    </source>
</evidence>